<reference evidence="1 2" key="1">
    <citation type="submission" date="2016-11" db="EMBL/GenBank/DDBJ databases">
        <authorList>
            <person name="Jaros S."/>
            <person name="Januszkiewicz K."/>
            <person name="Wedrychowicz H."/>
        </authorList>
    </citation>
    <scope>NUCLEOTIDE SEQUENCE [LARGE SCALE GENOMIC DNA]</scope>
    <source>
        <strain evidence="1 2">CGMCC 1.12145</strain>
    </source>
</reference>
<dbReference type="OrthoDB" id="1490934at2"/>
<dbReference type="RefSeq" id="WP_139276330.1">
    <property type="nucleotide sequence ID" value="NZ_FPJE01000039.1"/>
</dbReference>
<evidence type="ECO:0000313" key="1">
    <source>
        <dbReference type="EMBL" id="SFW76615.1"/>
    </source>
</evidence>
<name>A0A1K1RXV2_9FLAO</name>
<evidence type="ECO:0000313" key="2">
    <source>
        <dbReference type="Proteomes" id="UP000182248"/>
    </source>
</evidence>
<dbReference type="AlphaFoldDB" id="A0A1K1RXV2"/>
<sequence length="325" mass="37901">MSFNTKILSFFSDFSLELGTAPTKTLIYLYADYVELVSLFSNQNYVSAADILDRFKDEGIIKQRSSDSEQSEAHDNDEIFIDSIYRLLIERKQLFLEDYPFKIDGVDKIILKEEENITDRNKIYIYLLLSSSLNIFSDFQPELTKEFEALCTHVLTNFLPPHAIVKSFGKNSEYTGTAVQKIQNLANDLKIELNQDAFQEISIRGMQEKGLDLIGWIPFGDNVPNFLSILGQCACGKEWPGKLGETSRYNNYFKFHRLNPIHTMFIPFNLVSYNRPFFFRNDEINNRLIFERKRILKYISNTDFFNVFDSKSLVDKCIKYEEDIV</sequence>
<dbReference type="Proteomes" id="UP000182248">
    <property type="component" value="Unassembled WGS sequence"/>
</dbReference>
<proteinExistence type="predicted"/>
<organism evidence="1 2">
    <name type="scientific">Sinomicrobium oceani</name>
    <dbReference type="NCBI Taxonomy" id="1150368"/>
    <lineage>
        <taxon>Bacteria</taxon>
        <taxon>Pseudomonadati</taxon>
        <taxon>Bacteroidota</taxon>
        <taxon>Flavobacteriia</taxon>
        <taxon>Flavobacteriales</taxon>
        <taxon>Flavobacteriaceae</taxon>
        <taxon>Sinomicrobium</taxon>
    </lineage>
</organism>
<keyword evidence="2" id="KW-1185">Reference proteome</keyword>
<gene>
    <name evidence="1" type="ORF">SAMN02927921_04140</name>
</gene>
<dbReference type="STRING" id="1150368.SAMN02927921_04140"/>
<dbReference type="EMBL" id="FPJE01000039">
    <property type="protein sequence ID" value="SFW76615.1"/>
    <property type="molecule type" value="Genomic_DNA"/>
</dbReference>
<protein>
    <submittedName>
        <fullName evidence="1">Uncharacterized protein</fullName>
    </submittedName>
</protein>
<accession>A0A1K1RXV2</accession>